<organism evidence="6">
    <name type="scientific">Aedes albopictus</name>
    <name type="common">Asian tiger mosquito</name>
    <name type="synonym">Stegomyia albopicta</name>
    <dbReference type="NCBI Taxonomy" id="7160"/>
    <lineage>
        <taxon>Eukaryota</taxon>
        <taxon>Metazoa</taxon>
        <taxon>Ecdysozoa</taxon>
        <taxon>Arthropoda</taxon>
        <taxon>Hexapoda</taxon>
        <taxon>Insecta</taxon>
        <taxon>Pterygota</taxon>
        <taxon>Neoptera</taxon>
        <taxon>Endopterygota</taxon>
        <taxon>Diptera</taxon>
        <taxon>Nematocera</taxon>
        <taxon>Culicoidea</taxon>
        <taxon>Culicidae</taxon>
        <taxon>Culicinae</taxon>
        <taxon>Aedini</taxon>
        <taxon>Aedes</taxon>
        <taxon>Stegomyia</taxon>
    </lineage>
</organism>
<reference evidence="6" key="1">
    <citation type="journal article" date="2014" name="PLoS Negl. Trop. Dis.">
        <title>Identification and characterization of seminal fluid proteins in the Asian tiger mosquito, Aedes albopictus.</title>
        <authorList>
            <person name="Boes K.E."/>
            <person name="Ribeiro J.M."/>
            <person name="Wong A."/>
            <person name="Harrington L.C."/>
            <person name="Wolfner M.F."/>
            <person name="Sirot L.K."/>
        </authorList>
    </citation>
    <scope>NUCLEOTIDE SEQUENCE</scope>
    <source>
        <tissue evidence="6">Reproductive organs</tissue>
    </source>
</reference>
<dbReference type="EMBL" id="GAPW01004974">
    <property type="protein sequence ID" value="JAC08624.1"/>
    <property type="molecule type" value="mRNA"/>
</dbReference>
<dbReference type="Gene3D" id="2.60.40.790">
    <property type="match status" value="1"/>
</dbReference>
<keyword evidence="2" id="KW-0479">Metal-binding</keyword>
<comment type="similarity">
    <text evidence="1 3 4">Belongs to the small heat shock protein (HSP20) family.</text>
</comment>
<feature type="binding site" evidence="2">
    <location>
        <position position="111"/>
    </location>
    <ligand>
        <name>Zn(2+)</name>
        <dbReference type="ChEBI" id="CHEBI:29105"/>
        <label>1</label>
    </ligand>
</feature>
<dbReference type="InterPro" id="IPR001436">
    <property type="entry name" value="Alpha-crystallin/sHSP_animal"/>
</dbReference>
<dbReference type="PRINTS" id="PR00299">
    <property type="entry name" value="ACRYSTALLIN"/>
</dbReference>
<dbReference type="GO" id="GO:0042026">
    <property type="term" value="P:protein refolding"/>
    <property type="evidence" value="ECO:0007669"/>
    <property type="project" value="TreeGrafter"/>
</dbReference>
<dbReference type="Pfam" id="PF00011">
    <property type="entry name" value="HSP20"/>
    <property type="match status" value="1"/>
</dbReference>
<dbReference type="InterPro" id="IPR002068">
    <property type="entry name" value="A-crystallin/Hsp20_dom"/>
</dbReference>
<dbReference type="GO" id="GO:0005634">
    <property type="term" value="C:nucleus"/>
    <property type="evidence" value="ECO:0007669"/>
    <property type="project" value="TreeGrafter"/>
</dbReference>
<sequence>MPIVPLSYRDFWDDCLWVGPMRTSRLWDQNFGSGISRDDLFRNMSCCHPREFPRLSFGRPWLCDLSQQFSRTTLGDKEKFQTNLDVQQFSPNEITVTTVDNTIVVEGKHEEKQDEHGFVSRHFVRRYVLPDEHDPKDVYSSLSSDGVLTVTAPKKALPASTAANERIVPITKPNKFQ</sequence>
<evidence type="ECO:0000256" key="1">
    <source>
        <dbReference type="PIRNR" id="PIRNR036514"/>
    </source>
</evidence>
<name>A0A023EIY1_AEDAL</name>
<evidence type="ECO:0000313" key="6">
    <source>
        <dbReference type="EMBL" id="JAC08624.1"/>
    </source>
</evidence>
<feature type="binding site" evidence="2">
    <location>
        <position position="116"/>
    </location>
    <ligand>
        <name>Zn(2+)</name>
        <dbReference type="ChEBI" id="CHEBI:29105"/>
        <label>1</label>
    </ligand>
</feature>
<dbReference type="PANTHER" id="PTHR45640:SF34">
    <property type="entry name" value="PROTEIN LETHAL(2)ESSENTIAL FOR LIFE"/>
    <property type="match status" value="1"/>
</dbReference>
<proteinExistence type="evidence at transcript level"/>
<protein>
    <submittedName>
        <fullName evidence="6">Putative cpij005640 heat shock protein 26</fullName>
    </submittedName>
</protein>
<dbReference type="VEuPathDB" id="VectorBase:AALC636_019513"/>
<dbReference type="PROSITE" id="PS01031">
    <property type="entry name" value="SHSP"/>
    <property type="match status" value="1"/>
</dbReference>
<feature type="binding site" evidence="2">
    <location>
        <position position="109"/>
    </location>
    <ligand>
        <name>Zn(2+)</name>
        <dbReference type="ChEBI" id="CHEBI:29105"/>
        <label>1</label>
    </ligand>
</feature>
<dbReference type="PANTHER" id="PTHR45640">
    <property type="entry name" value="HEAT SHOCK PROTEIN HSP-12.2-RELATED"/>
    <property type="match status" value="1"/>
</dbReference>
<dbReference type="VEuPathDB" id="VectorBase:AALF005664"/>
<dbReference type="InterPro" id="IPR055269">
    <property type="entry name" value="Alpha-crystallin/HSP_16"/>
</dbReference>
<evidence type="ECO:0000256" key="2">
    <source>
        <dbReference type="PIRSR" id="PIRSR036514-1"/>
    </source>
</evidence>
<feature type="domain" description="SHSP" evidence="5">
    <location>
        <begin position="60"/>
        <end position="173"/>
    </location>
</feature>
<keyword evidence="2" id="KW-0862">Zinc</keyword>
<dbReference type="AlphaFoldDB" id="A0A023EIY1"/>
<dbReference type="GO" id="GO:0051082">
    <property type="term" value="F:unfolded protein binding"/>
    <property type="evidence" value="ECO:0007669"/>
    <property type="project" value="TreeGrafter"/>
</dbReference>
<dbReference type="GO" id="GO:0005737">
    <property type="term" value="C:cytoplasm"/>
    <property type="evidence" value="ECO:0007669"/>
    <property type="project" value="TreeGrafter"/>
</dbReference>
<dbReference type="GO" id="GO:0009408">
    <property type="term" value="P:response to heat"/>
    <property type="evidence" value="ECO:0007669"/>
    <property type="project" value="UniProtKB-ARBA"/>
</dbReference>
<dbReference type="SUPFAM" id="SSF49764">
    <property type="entry name" value="HSP20-like chaperones"/>
    <property type="match status" value="1"/>
</dbReference>
<dbReference type="InterPro" id="IPR008978">
    <property type="entry name" value="HSP20-like_chaperone"/>
</dbReference>
<accession>A0A023EIY1</accession>
<dbReference type="VEuPathDB" id="VectorBase:AALFPA_044761"/>
<evidence type="ECO:0000256" key="4">
    <source>
        <dbReference type="RuleBase" id="RU003616"/>
    </source>
</evidence>
<dbReference type="CDD" id="cd06526">
    <property type="entry name" value="metazoan_ACD"/>
    <property type="match status" value="1"/>
</dbReference>
<dbReference type="PIRSF" id="PIRSF036514">
    <property type="entry name" value="Sm_HSP_B1"/>
    <property type="match status" value="1"/>
</dbReference>
<keyword evidence="6" id="KW-0346">Stress response</keyword>
<dbReference type="GO" id="GO:0046872">
    <property type="term" value="F:metal ion binding"/>
    <property type="evidence" value="ECO:0007669"/>
    <property type="project" value="UniProtKB-KW"/>
</dbReference>
<evidence type="ECO:0000256" key="3">
    <source>
        <dbReference type="PROSITE-ProRule" id="PRU00285"/>
    </source>
</evidence>
<evidence type="ECO:0000259" key="5">
    <source>
        <dbReference type="PROSITE" id="PS01031"/>
    </source>
</evidence>